<keyword evidence="1" id="KW-0732">Signal</keyword>
<gene>
    <name evidence="2" type="ORF">ASPVEDRAFT_155327</name>
</gene>
<keyword evidence="3" id="KW-1185">Reference proteome</keyword>
<evidence type="ECO:0008006" key="4">
    <source>
        <dbReference type="Google" id="ProtNLM"/>
    </source>
</evidence>
<dbReference type="InterPro" id="IPR021838">
    <property type="entry name" value="DUF3431"/>
</dbReference>
<sequence length="487" mass="53178">MHRRTRRTVTHLAIFASILALLLLLNRPPPTQRSFSWTKVRYQTSADTLPESRGRCPGLSKSSKPALVVSHVKSDGDTSWLTSSSLAKKYHLCIYDVDASTDENDKADSLRVPANRAHESMAYLTFLIDNYDTIPSSGAIFVHGNRWAWHNDAPDYDNAYLLDRLNVESALEPAGYHNLRCDWSVSTCAANAPPQGSLQMAFQSSVDPWDAHAASDAALPKALLAIFGSDSGEKLGRHETLRSQCCAQFVVSRERVRSHTRGEYVALRQWLLDGMSPSSGVGGKSDSNSRVIRRREGVAPKDDRVAGRIISYIWHILFLDVGGGGGAVDGGLELEKLNRAACPTAQECYCRLYGRCSVANVLADPIAYSGVSLLDITTTVSNPTGTVSQPLTGLDTSKPYNLLLWMRLRDRISSVNSCTVSAHLGDDPEAGAIASDFIWDAANWMLLNGTVTPTVTDTTLNLVSLCSFSGDVTEAHVLWDEVTFSHC</sequence>
<dbReference type="PANTHER" id="PTHR37490:SF3">
    <property type="entry name" value="DUF3431 DOMAIN CONTAINING PROTEIN"/>
    <property type="match status" value="1"/>
</dbReference>
<evidence type="ECO:0000256" key="1">
    <source>
        <dbReference type="SAM" id="SignalP"/>
    </source>
</evidence>
<dbReference type="STRING" id="1036611.A0A1L9Q133"/>
<dbReference type="RefSeq" id="XP_040673249.1">
    <property type="nucleotide sequence ID" value="XM_040808452.1"/>
</dbReference>
<proteinExistence type="predicted"/>
<protein>
    <recommendedName>
        <fullName evidence="4">Ig-like domain-containing protein</fullName>
    </recommendedName>
</protein>
<dbReference type="Pfam" id="PF11913">
    <property type="entry name" value="DUF3431"/>
    <property type="match status" value="1"/>
</dbReference>
<dbReference type="VEuPathDB" id="FungiDB:ASPVEDRAFT_155327"/>
<evidence type="ECO:0000313" key="2">
    <source>
        <dbReference type="EMBL" id="OJJ07487.1"/>
    </source>
</evidence>
<dbReference type="GeneID" id="63723963"/>
<evidence type="ECO:0000313" key="3">
    <source>
        <dbReference type="Proteomes" id="UP000184073"/>
    </source>
</evidence>
<dbReference type="OrthoDB" id="426718at2759"/>
<feature type="chain" id="PRO_5009887342" description="Ig-like domain-containing protein" evidence="1">
    <location>
        <begin position="34"/>
        <end position="487"/>
    </location>
</feature>
<dbReference type="PANTHER" id="PTHR37490">
    <property type="entry name" value="EXPRESSED PROTEIN"/>
    <property type="match status" value="1"/>
</dbReference>
<dbReference type="EMBL" id="KV878137">
    <property type="protein sequence ID" value="OJJ07487.1"/>
    <property type="molecule type" value="Genomic_DNA"/>
</dbReference>
<organism evidence="2 3">
    <name type="scientific">Aspergillus versicolor CBS 583.65</name>
    <dbReference type="NCBI Taxonomy" id="1036611"/>
    <lineage>
        <taxon>Eukaryota</taxon>
        <taxon>Fungi</taxon>
        <taxon>Dikarya</taxon>
        <taxon>Ascomycota</taxon>
        <taxon>Pezizomycotina</taxon>
        <taxon>Eurotiomycetes</taxon>
        <taxon>Eurotiomycetidae</taxon>
        <taxon>Eurotiales</taxon>
        <taxon>Aspergillaceae</taxon>
        <taxon>Aspergillus</taxon>
        <taxon>Aspergillus subgen. Nidulantes</taxon>
    </lineage>
</organism>
<accession>A0A1L9Q133</accession>
<name>A0A1L9Q133_ASPVE</name>
<feature type="signal peptide" evidence="1">
    <location>
        <begin position="1"/>
        <end position="33"/>
    </location>
</feature>
<reference evidence="3" key="1">
    <citation type="journal article" date="2017" name="Genome Biol.">
        <title>Comparative genomics reveals high biological diversity and specific adaptations in the industrially and medically important fungal genus Aspergillus.</title>
        <authorList>
            <person name="de Vries R.P."/>
            <person name="Riley R."/>
            <person name="Wiebenga A."/>
            <person name="Aguilar-Osorio G."/>
            <person name="Amillis S."/>
            <person name="Uchima C.A."/>
            <person name="Anderluh G."/>
            <person name="Asadollahi M."/>
            <person name="Askin M."/>
            <person name="Barry K."/>
            <person name="Battaglia E."/>
            <person name="Bayram O."/>
            <person name="Benocci T."/>
            <person name="Braus-Stromeyer S.A."/>
            <person name="Caldana C."/>
            <person name="Canovas D."/>
            <person name="Cerqueira G.C."/>
            <person name="Chen F."/>
            <person name="Chen W."/>
            <person name="Choi C."/>
            <person name="Clum A."/>
            <person name="Dos Santos R.A."/>
            <person name="Damasio A.R."/>
            <person name="Diallinas G."/>
            <person name="Emri T."/>
            <person name="Fekete E."/>
            <person name="Flipphi M."/>
            <person name="Freyberg S."/>
            <person name="Gallo A."/>
            <person name="Gournas C."/>
            <person name="Habgood R."/>
            <person name="Hainaut M."/>
            <person name="Harispe M.L."/>
            <person name="Henrissat B."/>
            <person name="Hilden K.S."/>
            <person name="Hope R."/>
            <person name="Hossain A."/>
            <person name="Karabika E."/>
            <person name="Karaffa L."/>
            <person name="Karanyi Z."/>
            <person name="Krasevec N."/>
            <person name="Kuo A."/>
            <person name="Kusch H."/>
            <person name="LaButti K."/>
            <person name="Lagendijk E.L."/>
            <person name="Lapidus A."/>
            <person name="Levasseur A."/>
            <person name="Lindquist E."/>
            <person name="Lipzen A."/>
            <person name="Logrieco A.F."/>
            <person name="MacCabe A."/>
            <person name="Maekelae M.R."/>
            <person name="Malavazi I."/>
            <person name="Melin P."/>
            <person name="Meyer V."/>
            <person name="Mielnichuk N."/>
            <person name="Miskei M."/>
            <person name="Molnar A.P."/>
            <person name="Mule G."/>
            <person name="Ngan C.Y."/>
            <person name="Orejas M."/>
            <person name="Orosz E."/>
            <person name="Ouedraogo J.P."/>
            <person name="Overkamp K.M."/>
            <person name="Park H.-S."/>
            <person name="Perrone G."/>
            <person name="Piumi F."/>
            <person name="Punt P.J."/>
            <person name="Ram A.F."/>
            <person name="Ramon A."/>
            <person name="Rauscher S."/>
            <person name="Record E."/>
            <person name="Riano-Pachon D.M."/>
            <person name="Robert V."/>
            <person name="Roehrig J."/>
            <person name="Ruller R."/>
            <person name="Salamov A."/>
            <person name="Salih N.S."/>
            <person name="Samson R.A."/>
            <person name="Sandor E."/>
            <person name="Sanguinetti M."/>
            <person name="Schuetze T."/>
            <person name="Sepcic K."/>
            <person name="Shelest E."/>
            <person name="Sherlock G."/>
            <person name="Sophianopoulou V."/>
            <person name="Squina F.M."/>
            <person name="Sun H."/>
            <person name="Susca A."/>
            <person name="Todd R.B."/>
            <person name="Tsang A."/>
            <person name="Unkles S.E."/>
            <person name="van de Wiele N."/>
            <person name="van Rossen-Uffink D."/>
            <person name="Oliveira J.V."/>
            <person name="Vesth T.C."/>
            <person name="Visser J."/>
            <person name="Yu J.-H."/>
            <person name="Zhou M."/>
            <person name="Andersen M.R."/>
            <person name="Archer D.B."/>
            <person name="Baker S.E."/>
            <person name="Benoit I."/>
            <person name="Brakhage A.A."/>
            <person name="Braus G.H."/>
            <person name="Fischer R."/>
            <person name="Frisvad J.C."/>
            <person name="Goldman G.H."/>
            <person name="Houbraken J."/>
            <person name="Oakley B."/>
            <person name="Pocsi I."/>
            <person name="Scazzocchio C."/>
            <person name="Seiboth B."/>
            <person name="vanKuyk P.A."/>
            <person name="Wortman J."/>
            <person name="Dyer P.S."/>
            <person name="Grigoriev I.V."/>
        </authorList>
    </citation>
    <scope>NUCLEOTIDE SEQUENCE [LARGE SCALE GENOMIC DNA]</scope>
    <source>
        <strain evidence="3">CBS 583.65</strain>
    </source>
</reference>
<dbReference type="Proteomes" id="UP000184073">
    <property type="component" value="Unassembled WGS sequence"/>
</dbReference>
<dbReference type="AlphaFoldDB" id="A0A1L9Q133"/>